<dbReference type="EMBL" id="JAUTWS010000008">
    <property type="protein sequence ID" value="MDO9708679.1"/>
    <property type="molecule type" value="Genomic_DNA"/>
</dbReference>
<name>A0ABT9DXR2_9PROT</name>
<keyword evidence="1" id="KW-0472">Membrane</keyword>
<organism evidence="2 3">
    <name type="scientific">Paracraurococcus lichenis</name>
    <dbReference type="NCBI Taxonomy" id="3064888"/>
    <lineage>
        <taxon>Bacteria</taxon>
        <taxon>Pseudomonadati</taxon>
        <taxon>Pseudomonadota</taxon>
        <taxon>Alphaproteobacteria</taxon>
        <taxon>Acetobacterales</taxon>
        <taxon>Roseomonadaceae</taxon>
        <taxon>Paracraurococcus</taxon>
    </lineage>
</organism>
<gene>
    <name evidence="2" type="ORF">Q7A36_10020</name>
</gene>
<dbReference type="RefSeq" id="WP_305103549.1">
    <property type="nucleotide sequence ID" value="NZ_JAUTWS010000008.1"/>
</dbReference>
<sequence length="69" mass="7254">MKQHLTNNLWLWAGLMAGLAAVAAMARARIGLGYHLGDLAALALMASATFVIMISQRHGPQPGAEEDGP</sequence>
<keyword evidence="3" id="KW-1185">Reference proteome</keyword>
<evidence type="ECO:0000313" key="3">
    <source>
        <dbReference type="Proteomes" id="UP001243009"/>
    </source>
</evidence>
<evidence type="ECO:0000313" key="2">
    <source>
        <dbReference type="EMBL" id="MDO9708679.1"/>
    </source>
</evidence>
<comment type="caution">
    <text evidence="2">The sequence shown here is derived from an EMBL/GenBank/DDBJ whole genome shotgun (WGS) entry which is preliminary data.</text>
</comment>
<protein>
    <submittedName>
        <fullName evidence="2">Uncharacterized protein</fullName>
    </submittedName>
</protein>
<evidence type="ECO:0000256" key="1">
    <source>
        <dbReference type="SAM" id="Phobius"/>
    </source>
</evidence>
<proteinExistence type="predicted"/>
<keyword evidence="1" id="KW-1133">Transmembrane helix</keyword>
<dbReference type="Proteomes" id="UP001243009">
    <property type="component" value="Unassembled WGS sequence"/>
</dbReference>
<accession>A0ABT9DXR2</accession>
<feature type="transmembrane region" description="Helical" evidence="1">
    <location>
        <begin position="9"/>
        <end position="26"/>
    </location>
</feature>
<keyword evidence="1" id="KW-0812">Transmembrane</keyword>
<reference evidence="2 3" key="1">
    <citation type="submission" date="2023-08" db="EMBL/GenBank/DDBJ databases">
        <title>The draft genome sequence of Paracraurococcus sp. LOR1-02.</title>
        <authorList>
            <person name="Kingkaew E."/>
            <person name="Tanasupawat S."/>
        </authorList>
    </citation>
    <scope>NUCLEOTIDE SEQUENCE [LARGE SCALE GENOMIC DNA]</scope>
    <source>
        <strain evidence="2 3">LOR1-02</strain>
    </source>
</reference>
<feature type="transmembrane region" description="Helical" evidence="1">
    <location>
        <begin position="32"/>
        <end position="54"/>
    </location>
</feature>